<reference evidence="2" key="1">
    <citation type="submission" date="2022-08" db="EMBL/GenBank/DDBJ databases">
        <authorList>
            <person name="Deng Y."/>
            <person name="Han X.-F."/>
            <person name="Zhang Y.-Q."/>
        </authorList>
    </citation>
    <scope>NUCLEOTIDE SEQUENCE</scope>
    <source>
        <strain evidence="2">CPCC 203386</strain>
    </source>
</reference>
<proteinExistence type="predicted"/>
<keyword evidence="1" id="KW-0812">Transmembrane</keyword>
<name>A0ABT2H3Y5_9MICO</name>
<dbReference type="Proteomes" id="UP001165586">
    <property type="component" value="Unassembled WGS sequence"/>
</dbReference>
<dbReference type="RefSeq" id="WP_259539485.1">
    <property type="nucleotide sequence ID" value="NZ_JANLCJ010000004.1"/>
</dbReference>
<keyword evidence="3" id="KW-1185">Reference proteome</keyword>
<organism evidence="2 3">
    <name type="scientific">Herbiconiux daphne</name>
    <dbReference type="NCBI Taxonomy" id="2970914"/>
    <lineage>
        <taxon>Bacteria</taxon>
        <taxon>Bacillati</taxon>
        <taxon>Actinomycetota</taxon>
        <taxon>Actinomycetes</taxon>
        <taxon>Micrococcales</taxon>
        <taxon>Microbacteriaceae</taxon>
        <taxon>Herbiconiux</taxon>
    </lineage>
</organism>
<gene>
    <name evidence="2" type="ORF">N1032_12820</name>
</gene>
<evidence type="ECO:0000313" key="3">
    <source>
        <dbReference type="Proteomes" id="UP001165586"/>
    </source>
</evidence>
<keyword evidence="1" id="KW-1133">Transmembrane helix</keyword>
<evidence type="ECO:0000313" key="2">
    <source>
        <dbReference type="EMBL" id="MCS5734621.1"/>
    </source>
</evidence>
<keyword evidence="1" id="KW-0472">Membrane</keyword>
<protein>
    <submittedName>
        <fullName evidence="2">DUF5819 family protein</fullName>
    </submittedName>
</protein>
<comment type="caution">
    <text evidence="2">The sequence shown here is derived from an EMBL/GenBank/DDBJ whole genome shotgun (WGS) entry which is preliminary data.</text>
</comment>
<dbReference type="EMBL" id="JANLCJ010000004">
    <property type="protein sequence ID" value="MCS5734621.1"/>
    <property type="molecule type" value="Genomic_DNA"/>
</dbReference>
<sequence>MTTRTQKVAASVAVAVVAVYIFVTLVTVLPSSPLRSSVVTATAPYFSQKWNVFAPSIMKTNTEFVIEAQWRGDGGELVKSDWVSVTGIEQQSVPGHAMPSRIQKSSWNAMLAYYGRYVALNEQQREVVRDTFIERDGEGGYRAKPPAPLIEQLEAVDGTDAAAQGDIVRFLRYDYMLKEYATDFATAYFGKPIERVRWKLVRTRPNDFDHRFDEQQQFDPYTVTFGWRHVDDVVDPETLAVYDDMLKRYGPTS</sequence>
<evidence type="ECO:0000256" key="1">
    <source>
        <dbReference type="SAM" id="Phobius"/>
    </source>
</evidence>
<dbReference type="InterPro" id="IPR043857">
    <property type="entry name" value="DUF5819"/>
</dbReference>
<feature type="transmembrane region" description="Helical" evidence="1">
    <location>
        <begin position="12"/>
        <end position="30"/>
    </location>
</feature>
<accession>A0ABT2H3Y5</accession>
<dbReference type="Pfam" id="PF19136">
    <property type="entry name" value="DUF5819"/>
    <property type="match status" value="1"/>
</dbReference>